<dbReference type="Pfam" id="PF01546">
    <property type="entry name" value="Peptidase_M20"/>
    <property type="match status" value="1"/>
</dbReference>
<dbReference type="Proteomes" id="UP001500957">
    <property type="component" value="Unassembled WGS sequence"/>
</dbReference>
<keyword evidence="2" id="KW-1185">Reference proteome</keyword>
<dbReference type="InterPro" id="IPR002933">
    <property type="entry name" value="Peptidase_M20"/>
</dbReference>
<dbReference type="EMBL" id="BAAAHE010000006">
    <property type="protein sequence ID" value="GAA0606864.1"/>
    <property type="molecule type" value="Genomic_DNA"/>
</dbReference>
<dbReference type="PIRSF" id="PIRSF005962">
    <property type="entry name" value="Pept_M20D_amidohydro"/>
    <property type="match status" value="1"/>
</dbReference>
<gene>
    <name evidence="1" type="ORF">GCM10009547_06060</name>
</gene>
<name>A0ABN1G9H1_9ACTN</name>
<protein>
    <submittedName>
        <fullName evidence="1">M20 family metallopeptidase</fullName>
    </submittedName>
</protein>
<accession>A0ABN1G9H1</accession>
<proteinExistence type="predicted"/>
<dbReference type="InterPro" id="IPR017439">
    <property type="entry name" value="Amidohydrolase"/>
</dbReference>
<dbReference type="PANTHER" id="PTHR11014:SF63">
    <property type="entry name" value="METALLOPEPTIDASE, PUTATIVE (AFU_ORTHOLOGUE AFUA_6G09600)-RELATED"/>
    <property type="match status" value="1"/>
</dbReference>
<comment type="caution">
    <text evidence="1">The sequence shown here is derived from an EMBL/GenBank/DDBJ whole genome shotgun (WGS) entry which is preliminary data.</text>
</comment>
<reference evidence="1 2" key="1">
    <citation type="journal article" date="2019" name="Int. J. Syst. Evol. Microbiol.">
        <title>The Global Catalogue of Microorganisms (GCM) 10K type strain sequencing project: providing services to taxonomists for standard genome sequencing and annotation.</title>
        <authorList>
            <consortium name="The Broad Institute Genomics Platform"/>
            <consortium name="The Broad Institute Genome Sequencing Center for Infectious Disease"/>
            <person name="Wu L."/>
            <person name="Ma J."/>
        </authorList>
    </citation>
    <scope>NUCLEOTIDE SEQUENCE [LARGE SCALE GENOMIC DNA]</scope>
    <source>
        <strain evidence="1 2">JCM 10671</strain>
    </source>
</reference>
<evidence type="ECO:0000313" key="1">
    <source>
        <dbReference type="EMBL" id="GAA0606864.1"/>
    </source>
</evidence>
<dbReference type="SUPFAM" id="SSF55031">
    <property type="entry name" value="Bacterial exopeptidase dimerisation domain"/>
    <property type="match status" value="1"/>
</dbReference>
<dbReference type="SUPFAM" id="SSF53187">
    <property type="entry name" value="Zn-dependent exopeptidases"/>
    <property type="match status" value="1"/>
</dbReference>
<dbReference type="Gene3D" id="3.40.630.10">
    <property type="entry name" value="Zn peptidases"/>
    <property type="match status" value="1"/>
</dbReference>
<dbReference type="Gene3D" id="3.30.70.360">
    <property type="match status" value="1"/>
</dbReference>
<evidence type="ECO:0000313" key="2">
    <source>
        <dbReference type="Proteomes" id="UP001500957"/>
    </source>
</evidence>
<organism evidence="1 2">
    <name type="scientific">Sporichthya brevicatena</name>
    <dbReference type="NCBI Taxonomy" id="171442"/>
    <lineage>
        <taxon>Bacteria</taxon>
        <taxon>Bacillati</taxon>
        <taxon>Actinomycetota</taxon>
        <taxon>Actinomycetes</taxon>
        <taxon>Sporichthyales</taxon>
        <taxon>Sporichthyaceae</taxon>
        <taxon>Sporichthya</taxon>
    </lineage>
</organism>
<dbReference type="PANTHER" id="PTHR11014">
    <property type="entry name" value="PEPTIDASE M20 FAMILY MEMBER"/>
    <property type="match status" value="1"/>
</dbReference>
<sequence length="410" mass="42159">MTIYAAVFRIGGRTPVMSVPLDPRMTDQMRDVRRDLHAHPELSGAEFRTTTLVADRLAAAGLAPTVLPGGTGLVCDLTPAGAAPGERPVTALRADLDALPLPDVKDVPYRSTVPDACHACGHDLHTAVLLGAGLVLAELRDTGALPRPVRLVFQPAEEAMWGARAAIEAGALDGVGRAVALHADPRLDVGRVGLRAGAITGAADFVLVRLTGPGGHTARPHLTADLVHALGVVATQTPALLARRFDPRAGLRLVWGRVAAGSAANAIPSGGELAGTVRCLDTATWDAAPDLLTGIVVALAEQHGVTAEVEVTRGVPPCVNDADVVDDLRVALTTEFGVDAVVATEQSLGGEDFAWFTRSVPGALVRLGTRGPGAPATDLHTSTFDVDEGALEVGIRTLVAVATAPVGEGA</sequence>
<dbReference type="InterPro" id="IPR036264">
    <property type="entry name" value="Bact_exopeptidase_dim_dom"/>
</dbReference>
<dbReference type="RefSeq" id="WP_425566050.1">
    <property type="nucleotide sequence ID" value="NZ_BAAAHE010000006.1"/>
</dbReference>
<dbReference type="NCBIfam" id="TIGR01891">
    <property type="entry name" value="amidohydrolases"/>
    <property type="match status" value="1"/>
</dbReference>